<evidence type="ECO:0000313" key="2">
    <source>
        <dbReference type="EMBL" id="KAF5768232.1"/>
    </source>
</evidence>
<sequence>MFHLDLAEEEHIHPQLLPRGTCSSTTSSSRRDRSHYLSQINIRPPYISQLSIQLLEH</sequence>
<reference evidence="2" key="2">
    <citation type="submission" date="2020-06" db="EMBL/GenBank/DDBJ databases">
        <title>Helianthus annuus Genome sequencing and assembly Release 2.</title>
        <authorList>
            <person name="Gouzy J."/>
            <person name="Langlade N."/>
            <person name="Munos S."/>
        </authorList>
    </citation>
    <scope>NUCLEOTIDE SEQUENCE</scope>
    <source>
        <tissue evidence="2">Leaves</tissue>
    </source>
</reference>
<dbReference type="AlphaFoldDB" id="A0A9K3E764"/>
<organism evidence="2 3">
    <name type="scientific">Helianthus annuus</name>
    <name type="common">Common sunflower</name>
    <dbReference type="NCBI Taxonomy" id="4232"/>
    <lineage>
        <taxon>Eukaryota</taxon>
        <taxon>Viridiplantae</taxon>
        <taxon>Streptophyta</taxon>
        <taxon>Embryophyta</taxon>
        <taxon>Tracheophyta</taxon>
        <taxon>Spermatophyta</taxon>
        <taxon>Magnoliopsida</taxon>
        <taxon>eudicotyledons</taxon>
        <taxon>Gunneridae</taxon>
        <taxon>Pentapetalae</taxon>
        <taxon>asterids</taxon>
        <taxon>campanulids</taxon>
        <taxon>Asterales</taxon>
        <taxon>Asteraceae</taxon>
        <taxon>Asteroideae</taxon>
        <taxon>Heliantheae alliance</taxon>
        <taxon>Heliantheae</taxon>
        <taxon>Helianthus</taxon>
    </lineage>
</organism>
<proteinExistence type="predicted"/>
<reference evidence="2" key="1">
    <citation type="journal article" date="2017" name="Nature">
        <title>The sunflower genome provides insights into oil metabolism, flowering and Asterid evolution.</title>
        <authorList>
            <person name="Badouin H."/>
            <person name="Gouzy J."/>
            <person name="Grassa C.J."/>
            <person name="Murat F."/>
            <person name="Staton S.E."/>
            <person name="Cottret L."/>
            <person name="Lelandais-Briere C."/>
            <person name="Owens G.L."/>
            <person name="Carrere S."/>
            <person name="Mayjonade B."/>
            <person name="Legrand L."/>
            <person name="Gill N."/>
            <person name="Kane N.C."/>
            <person name="Bowers J.E."/>
            <person name="Hubner S."/>
            <person name="Bellec A."/>
            <person name="Berard A."/>
            <person name="Berges H."/>
            <person name="Blanchet N."/>
            <person name="Boniface M.C."/>
            <person name="Brunel D."/>
            <person name="Catrice O."/>
            <person name="Chaidir N."/>
            <person name="Claudel C."/>
            <person name="Donnadieu C."/>
            <person name="Faraut T."/>
            <person name="Fievet G."/>
            <person name="Helmstetter N."/>
            <person name="King M."/>
            <person name="Knapp S.J."/>
            <person name="Lai Z."/>
            <person name="Le Paslier M.C."/>
            <person name="Lippi Y."/>
            <person name="Lorenzon L."/>
            <person name="Mandel J.R."/>
            <person name="Marage G."/>
            <person name="Marchand G."/>
            <person name="Marquand E."/>
            <person name="Bret-Mestries E."/>
            <person name="Morien E."/>
            <person name="Nambeesan S."/>
            <person name="Nguyen T."/>
            <person name="Pegot-Espagnet P."/>
            <person name="Pouilly N."/>
            <person name="Raftis F."/>
            <person name="Sallet E."/>
            <person name="Schiex T."/>
            <person name="Thomas J."/>
            <person name="Vandecasteele C."/>
            <person name="Vares D."/>
            <person name="Vear F."/>
            <person name="Vautrin S."/>
            <person name="Crespi M."/>
            <person name="Mangin B."/>
            <person name="Burke J.M."/>
            <person name="Salse J."/>
            <person name="Munos S."/>
            <person name="Vincourt P."/>
            <person name="Rieseberg L.H."/>
            <person name="Langlade N.B."/>
        </authorList>
    </citation>
    <scope>NUCLEOTIDE SEQUENCE</scope>
    <source>
        <tissue evidence="2">Leaves</tissue>
    </source>
</reference>
<accession>A0A9K3E764</accession>
<gene>
    <name evidence="2" type="ORF">HanXRQr2_Chr14g0634031</name>
</gene>
<evidence type="ECO:0000313" key="3">
    <source>
        <dbReference type="Proteomes" id="UP000215914"/>
    </source>
</evidence>
<dbReference type="EMBL" id="MNCJ02000329">
    <property type="protein sequence ID" value="KAF5768232.1"/>
    <property type="molecule type" value="Genomic_DNA"/>
</dbReference>
<protein>
    <submittedName>
        <fullName evidence="2">Uncharacterized protein</fullName>
    </submittedName>
</protein>
<name>A0A9K3E764_HELAN</name>
<feature type="region of interest" description="Disordered" evidence="1">
    <location>
        <begin position="15"/>
        <end position="37"/>
    </location>
</feature>
<dbReference type="Proteomes" id="UP000215914">
    <property type="component" value="Unassembled WGS sequence"/>
</dbReference>
<evidence type="ECO:0000256" key="1">
    <source>
        <dbReference type="SAM" id="MobiDB-lite"/>
    </source>
</evidence>
<dbReference type="Gramene" id="mRNA:HanXRQr2_Chr14g0634031">
    <property type="protein sequence ID" value="mRNA:HanXRQr2_Chr14g0634031"/>
    <property type="gene ID" value="HanXRQr2_Chr14g0634031"/>
</dbReference>
<keyword evidence="3" id="KW-1185">Reference proteome</keyword>
<comment type="caution">
    <text evidence="2">The sequence shown here is derived from an EMBL/GenBank/DDBJ whole genome shotgun (WGS) entry which is preliminary data.</text>
</comment>